<evidence type="ECO:0000256" key="3">
    <source>
        <dbReference type="ARBA" id="ARBA00012744"/>
    </source>
</evidence>
<reference evidence="10 11" key="1">
    <citation type="submission" date="2022-08" db="EMBL/GenBank/DDBJ databases">
        <title>Tractidigestivibacter montrealensis type strain KD21.</title>
        <authorList>
            <person name="Diop K."/>
            <person name="Richard C."/>
            <person name="Routy B."/>
        </authorList>
    </citation>
    <scope>NUCLEOTIDE SEQUENCE [LARGE SCALE GENOMIC DNA]</scope>
    <source>
        <strain evidence="10 11">KD21</strain>
    </source>
</reference>
<comment type="similarity">
    <text evidence="2">Belongs to the glycosyl hydrolase 3 family.</text>
</comment>
<dbReference type="PANTHER" id="PTHR30620">
    <property type="entry name" value="PERIPLASMIC BETA-GLUCOSIDASE-RELATED"/>
    <property type="match status" value="1"/>
</dbReference>
<keyword evidence="11" id="KW-1185">Reference proteome</keyword>
<keyword evidence="5 10" id="KW-0378">Hydrolase</keyword>
<feature type="chain" id="PRO_5047490215" description="beta-glucosidase" evidence="7">
    <location>
        <begin position="33"/>
        <end position="827"/>
    </location>
</feature>
<dbReference type="InterPro" id="IPR002772">
    <property type="entry name" value="Glyco_hydro_3_C"/>
</dbReference>
<feature type="domain" description="Glycoside hydrolase family 3 N-terminal" evidence="8">
    <location>
        <begin position="139"/>
        <end position="470"/>
    </location>
</feature>
<dbReference type="SUPFAM" id="SSF51445">
    <property type="entry name" value="(Trans)glycosidases"/>
    <property type="match status" value="1"/>
</dbReference>
<keyword evidence="4 7" id="KW-0732">Signal</keyword>
<dbReference type="EC" id="3.2.1.21" evidence="3"/>
<evidence type="ECO:0000256" key="2">
    <source>
        <dbReference type="ARBA" id="ARBA00005336"/>
    </source>
</evidence>
<gene>
    <name evidence="10" type="ORF">NVS32_03590</name>
</gene>
<organism evidence="10 11">
    <name type="scientific">Tractidigestivibacter montrealensis</name>
    <dbReference type="NCBI Taxonomy" id="2972466"/>
    <lineage>
        <taxon>Bacteria</taxon>
        <taxon>Bacillati</taxon>
        <taxon>Actinomycetota</taxon>
        <taxon>Coriobacteriia</taxon>
        <taxon>Coriobacteriales</taxon>
        <taxon>Atopobiaceae</taxon>
        <taxon>Tractidigestivibacter</taxon>
    </lineage>
</organism>
<evidence type="ECO:0000256" key="4">
    <source>
        <dbReference type="ARBA" id="ARBA00022729"/>
    </source>
</evidence>
<dbReference type="RefSeq" id="WP_258498718.1">
    <property type="nucleotide sequence ID" value="NZ_JANSKA010000002.1"/>
</dbReference>
<dbReference type="EMBL" id="JANSKA010000002">
    <property type="protein sequence ID" value="MCR9036030.1"/>
    <property type="molecule type" value="Genomic_DNA"/>
</dbReference>
<evidence type="ECO:0000256" key="1">
    <source>
        <dbReference type="ARBA" id="ARBA00000448"/>
    </source>
</evidence>
<dbReference type="InterPro" id="IPR006311">
    <property type="entry name" value="TAT_signal"/>
</dbReference>
<evidence type="ECO:0000259" key="8">
    <source>
        <dbReference type="Pfam" id="PF00933"/>
    </source>
</evidence>
<evidence type="ECO:0000256" key="6">
    <source>
        <dbReference type="ARBA" id="ARBA00023295"/>
    </source>
</evidence>
<feature type="domain" description="Glycoside hydrolase family 3 C-terminal" evidence="9">
    <location>
        <begin position="576"/>
        <end position="805"/>
    </location>
</feature>
<sequence length="827" mass="89044">MGNNLTRRNFLAGSAAAAALAGLAGCSSGGTATSTDDAANKKGNGYTETATDYGYTIVDNGDGKQLSYSPDSGLKLIEKDGYAFKDFEGTGELVPYEDWRLSAEERAEDLAGRISIEQIAGLMCFSAHQRQIDDDDLVNDERKTFLDGGVRCILNAASGYPAFKQANLANAVQAYVEASDNKIPALFSSDPRQGKNCYDWPGNLALAATFDPEVAKEAGAGQAADLRKMGIANFLAPQTDIASDPRWARFNGTFGEDPALSRDMVRSFIDGVQSTVDENGEDQGWGDDSVVAMVKHWPAEGAGEGGREGHSDQGKFAVYPGNNFNALMIPFVDGAFKLEGKTGSAGNVMTSYTVAFDEDNEYGELVGSGFSTHKVTDLLRGEYGFEGAACTDWAVLNDPDGDGNWTCWGLEDTSVWTPAKRASKAVEVGVDQMGGCNDPTLLMSAYEDMKGQLGEEEAEKNFRASAKRVLLGYFYTGMFENAYVDPDTARTTIDKTDEEIAAKALDAQVKGIVMLKNHGGVIKKAEGSDKPKVYVPMRYTPAATTASGMGKLKWTTASATCELPLVQGTLEKYFDVVTDTLADTLTGPADEKTGDATPASEDLTRLTAADIADVDYVLVCAKAPTNASARRGCDQDGNFIPLSLQYRPYTADSEYVRQTSIAGDPSDGSKWAEHESAKGVEIENRSYFGRTSLMTNENQLDQILEAAALAKEAGKPCIVILDITQPMCVYEFESEVDAILVSMSGSTEAACRVVAGQDEPSGLLPMQMPKDMVEVEKQLEDVPRDMECYTDADGNTYDFAFGLNYSGKISDDRTKKYYVDPLTKPEA</sequence>
<keyword evidence="6" id="KW-0326">Glycosidase</keyword>
<dbReference type="Pfam" id="PF01915">
    <property type="entry name" value="Glyco_hydro_3_C"/>
    <property type="match status" value="1"/>
</dbReference>
<dbReference type="PRINTS" id="PR00133">
    <property type="entry name" value="GLHYDRLASE3"/>
</dbReference>
<dbReference type="PANTHER" id="PTHR30620:SF16">
    <property type="entry name" value="LYSOSOMAL BETA GLUCOSIDASE"/>
    <property type="match status" value="1"/>
</dbReference>
<feature type="signal peptide" evidence="7">
    <location>
        <begin position="1"/>
        <end position="32"/>
    </location>
</feature>
<dbReference type="PROSITE" id="PS51318">
    <property type="entry name" value="TAT"/>
    <property type="match status" value="1"/>
</dbReference>
<dbReference type="InterPro" id="IPR036881">
    <property type="entry name" value="Glyco_hydro_3_C_sf"/>
</dbReference>
<name>A0ABT1Z735_9ACTN</name>
<dbReference type="PROSITE" id="PS51257">
    <property type="entry name" value="PROKAR_LIPOPROTEIN"/>
    <property type="match status" value="1"/>
</dbReference>
<accession>A0ABT1Z735</accession>
<evidence type="ECO:0000259" key="9">
    <source>
        <dbReference type="Pfam" id="PF01915"/>
    </source>
</evidence>
<protein>
    <recommendedName>
        <fullName evidence="3">beta-glucosidase</fullName>
        <ecNumber evidence="3">3.2.1.21</ecNumber>
    </recommendedName>
</protein>
<evidence type="ECO:0000313" key="10">
    <source>
        <dbReference type="EMBL" id="MCR9036030.1"/>
    </source>
</evidence>
<evidence type="ECO:0000256" key="7">
    <source>
        <dbReference type="SAM" id="SignalP"/>
    </source>
</evidence>
<dbReference type="Gene3D" id="3.20.20.300">
    <property type="entry name" value="Glycoside hydrolase, family 3, N-terminal domain"/>
    <property type="match status" value="1"/>
</dbReference>
<dbReference type="InterPro" id="IPR036962">
    <property type="entry name" value="Glyco_hydro_3_N_sf"/>
</dbReference>
<dbReference type="Proteomes" id="UP001204320">
    <property type="component" value="Unassembled WGS sequence"/>
</dbReference>
<dbReference type="InterPro" id="IPR051915">
    <property type="entry name" value="Cellulose_Degrad_GH3"/>
</dbReference>
<dbReference type="InterPro" id="IPR019546">
    <property type="entry name" value="TAT_signal_bac_arc"/>
</dbReference>
<dbReference type="InterPro" id="IPR017853">
    <property type="entry name" value="GH"/>
</dbReference>
<comment type="catalytic activity">
    <reaction evidence="1">
        <text>Hydrolysis of terminal, non-reducing beta-D-glucosyl residues with release of beta-D-glucose.</text>
        <dbReference type="EC" id="3.2.1.21"/>
    </reaction>
</comment>
<evidence type="ECO:0000313" key="11">
    <source>
        <dbReference type="Proteomes" id="UP001204320"/>
    </source>
</evidence>
<dbReference type="GO" id="GO:0016787">
    <property type="term" value="F:hydrolase activity"/>
    <property type="evidence" value="ECO:0007669"/>
    <property type="project" value="UniProtKB-KW"/>
</dbReference>
<dbReference type="Gene3D" id="3.40.50.1700">
    <property type="entry name" value="Glycoside hydrolase family 3 C-terminal domain"/>
    <property type="match status" value="1"/>
</dbReference>
<dbReference type="NCBIfam" id="TIGR01409">
    <property type="entry name" value="TAT_signal_seq"/>
    <property type="match status" value="1"/>
</dbReference>
<dbReference type="InterPro" id="IPR001764">
    <property type="entry name" value="Glyco_hydro_3_N"/>
</dbReference>
<dbReference type="Pfam" id="PF00933">
    <property type="entry name" value="Glyco_hydro_3"/>
    <property type="match status" value="1"/>
</dbReference>
<dbReference type="SUPFAM" id="SSF52279">
    <property type="entry name" value="Beta-D-glucan exohydrolase, C-terminal domain"/>
    <property type="match status" value="1"/>
</dbReference>
<proteinExistence type="inferred from homology"/>
<evidence type="ECO:0000256" key="5">
    <source>
        <dbReference type="ARBA" id="ARBA00022801"/>
    </source>
</evidence>
<comment type="caution">
    <text evidence="10">The sequence shown here is derived from an EMBL/GenBank/DDBJ whole genome shotgun (WGS) entry which is preliminary data.</text>
</comment>